<dbReference type="EMBL" id="LN609529">
    <property type="protein sequence ID" value="CEF69943.1"/>
    <property type="molecule type" value="Genomic_DNA"/>
</dbReference>
<dbReference type="WormBase" id="SRAE_2000458900">
    <property type="protein sequence ID" value="SRP05709"/>
    <property type="gene ID" value="WBGene00264821"/>
</dbReference>
<name>A0A090LJQ0_STRRB</name>
<dbReference type="Proteomes" id="UP000035682">
    <property type="component" value="Unplaced"/>
</dbReference>
<accession>A0A090LJQ0</accession>
<feature type="signal peptide" evidence="2">
    <location>
        <begin position="1"/>
        <end position="20"/>
    </location>
</feature>
<dbReference type="AlphaFoldDB" id="A0A090LJQ0"/>
<feature type="transmembrane region" description="Helical" evidence="1">
    <location>
        <begin position="427"/>
        <end position="453"/>
    </location>
</feature>
<dbReference type="CTD" id="36382314"/>
<keyword evidence="1" id="KW-1133">Transmembrane helix</keyword>
<keyword evidence="2" id="KW-0732">Signal</keyword>
<proteinExistence type="predicted"/>
<protein>
    <submittedName>
        <fullName evidence="3 5">Uncharacterized protein</fullName>
    </submittedName>
</protein>
<dbReference type="WBParaSite" id="SRAE_2000458900.1">
    <property type="protein sequence ID" value="SRAE_2000458900.1"/>
    <property type="gene ID" value="WBGene00264821"/>
</dbReference>
<reference evidence="5" key="2">
    <citation type="submission" date="2020-12" db="UniProtKB">
        <authorList>
            <consortium name="WormBaseParasite"/>
        </authorList>
    </citation>
    <scope>IDENTIFICATION</scope>
</reference>
<evidence type="ECO:0000256" key="1">
    <source>
        <dbReference type="SAM" id="Phobius"/>
    </source>
</evidence>
<keyword evidence="4" id="KW-1185">Reference proteome</keyword>
<dbReference type="RefSeq" id="XP_024509142.1">
    <property type="nucleotide sequence ID" value="XM_024643477.1"/>
</dbReference>
<sequence>MSKFLSTLILLFFLFYNLKCNIFKLNKNENINLDNDYSCAFYKNIEKKFNFKSNSFKNQDIILIIDENFELSKSIGLQITCLLNFIKSLKTKCKIQKLILKKSIYTKFHCENLYKVMGRPASNKTFIVVSGTPYVCKKRVVIGHYIYFSANPIPAILSKLSARNFKKNYDINLKKTSIGNSTYFNFKNNILKTNIYTESAIFKSINLSMIENFTEEYNSEITTCDVYENEDNNNIDIKMLYTRIKKNLIKAKSEGYGDITFSLNYNFDNVTNTYKYGLHQQCTCVYTNSDILFCKLLEKNEIFYLNIDKYSKILNKNTYEENFISIWNKIKEHNHPLFVKYKISSDSKMNLKYDYHKYINVYVNTKKANLEFYLKIISITKPFITKNDLLNFVKLFKFYTSSQNFGFLKLKKIRKKERQPFIKNDNYVSLLSSVYITLISLLFIGLIPSIIFFRQQRILALKKIVEIENHDYDCIKLECSIKNVCTKKELIQIQKVIRIENEIKKQMLVDKLQRKFK</sequence>
<feature type="chain" id="PRO_5015030963" evidence="2">
    <location>
        <begin position="21"/>
        <end position="517"/>
    </location>
</feature>
<gene>
    <name evidence="3 5 6" type="ORF">SRAE_2000458900</name>
</gene>
<organism evidence="3">
    <name type="scientific">Strongyloides ratti</name>
    <name type="common">Parasitic roundworm</name>
    <dbReference type="NCBI Taxonomy" id="34506"/>
    <lineage>
        <taxon>Eukaryota</taxon>
        <taxon>Metazoa</taxon>
        <taxon>Ecdysozoa</taxon>
        <taxon>Nematoda</taxon>
        <taxon>Chromadorea</taxon>
        <taxon>Rhabditida</taxon>
        <taxon>Tylenchina</taxon>
        <taxon>Panagrolaimomorpha</taxon>
        <taxon>Strongyloidoidea</taxon>
        <taxon>Strongyloididae</taxon>
        <taxon>Strongyloides</taxon>
    </lineage>
</organism>
<dbReference type="GeneID" id="36382314"/>
<evidence type="ECO:0000256" key="2">
    <source>
        <dbReference type="SAM" id="SignalP"/>
    </source>
</evidence>
<evidence type="ECO:0000313" key="5">
    <source>
        <dbReference type="WBParaSite" id="SRAE_2000458900.1"/>
    </source>
</evidence>
<evidence type="ECO:0000313" key="3">
    <source>
        <dbReference type="EMBL" id="CEF69943.1"/>
    </source>
</evidence>
<evidence type="ECO:0000313" key="6">
    <source>
        <dbReference type="WormBase" id="SRAE_2000458900"/>
    </source>
</evidence>
<keyword evidence="1" id="KW-0472">Membrane</keyword>
<keyword evidence="1" id="KW-0812">Transmembrane</keyword>
<reference evidence="3 4" key="1">
    <citation type="submission" date="2014-09" db="EMBL/GenBank/DDBJ databases">
        <authorList>
            <person name="Martin A.A."/>
        </authorList>
    </citation>
    <scope>NUCLEOTIDE SEQUENCE</scope>
    <source>
        <strain evidence="4">ED321</strain>
        <strain evidence="3">ED321 Heterogonic</strain>
    </source>
</reference>
<evidence type="ECO:0000313" key="4">
    <source>
        <dbReference type="Proteomes" id="UP000035682"/>
    </source>
</evidence>